<gene>
    <name evidence="3" type="ORF">RS694_10385</name>
</gene>
<protein>
    <recommendedName>
        <fullName evidence="2">Thioredoxin domain-containing protein</fullName>
    </recommendedName>
</protein>
<evidence type="ECO:0000313" key="4">
    <source>
        <dbReference type="Proteomes" id="UP000186110"/>
    </source>
</evidence>
<sequence length="207" mass="21815">MKRRETLLLGAAALAGLGLPGFAGATTTGHEKAAPSFAVDDATGKRRTLEEFKGKIVVLEWTSPSCPFVRAQYASGKMQELQGWAKAQGVVWLSVLSTNPGRGDYLAPQKALAFNQGRKAQPTALLMDSSGQMGQAYGARNTPHMFVINGAGQLAYSGAIDTQPTVDESVVPNSRNLVRAALEDLLAGKSVATPRTTPYGCLVGYSS</sequence>
<dbReference type="Pfam" id="PF00578">
    <property type="entry name" value="AhpC-TSA"/>
    <property type="match status" value="1"/>
</dbReference>
<dbReference type="SUPFAM" id="SSF52833">
    <property type="entry name" value="Thioredoxin-like"/>
    <property type="match status" value="1"/>
</dbReference>
<dbReference type="PANTHER" id="PTHR43640:SF1">
    <property type="entry name" value="THIOREDOXIN-DEPENDENT PEROXIREDOXIN"/>
    <property type="match status" value="1"/>
</dbReference>
<dbReference type="PANTHER" id="PTHR43640">
    <property type="entry name" value="OS07G0260300 PROTEIN"/>
    <property type="match status" value="1"/>
</dbReference>
<dbReference type="Proteomes" id="UP000186110">
    <property type="component" value="Chromosome"/>
</dbReference>
<feature type="domain" description="Thioredoxin" evidence="2">
    <location>
        <begin position="28"/>
        <end position="187"/>
    </location>
</feature>
<proteinExistence type="predicted"/>
<dbReference type="RefSeq" id="WP_029705697.1">
    <property type="nucleotide sequence ID" value="NZ_CP019239.1"/>
</dbReference>
<keyword evidence="4" id="KW-1185">Reference proteome</keyword>
<keyword evidence="1" id="KW-0732">Signal</keyword>
<dbReference type="AlphaFoldDB" id="A0A1P8KA82"/>
<dbReference type="PROSITE" id="PS51352">
    <property type="entry name" value="THIOREDOXIN_2"/>
    <property type="match status" value="1"/>
</dbReference>
<reference evidence="3 4" key="1">
    <citation type="submission" date="2017-01" db="EMBL/GenBank/DDBJ databases">
        <authorList>
            <person name="Mah S.A."/>
            <person name="Swanson W.J."/>
            <person name="Moy G.W."/>
            <person name="Vacquier V.D."/>
        </authorList>
    </citation>
    <scope>NUCLEOTIDE SEQUENCE [LARGE SCALE GENOMIC DNA]</scope>
    <source>
        <strain evidence="3 4">DSM 22694</strain>
    </source>
</reference>
<evidence type="ECO:0000313" key="3">
    <source>
        <dbReference type="EMBL" id="APW42900.1"/>
    </source>
</evidence>
<dbReference type="InterPro" id="IPR000866">
    <property type="entry name" value="AhpC/TSA"/>
</dbReference>
<dbReference type="GO" id="GO:0016209">
    <property type="term" value="F:antioxidant activity"/>
    <property type="evidence" value="ECO:0007669"/>
    <property type="project" value="InterPro"/>
</dbReference>
<accession>A0A1P8KA82</accession>
<evidence type="ECO:0000256" key="1">
    <source>
        <dbReference type="SAM" id="SignalP"/>
    </source>
</evidence>
<dbReference type="InterPro" id="IPR013766">
    <property type="entry name" value="Thioredoxin_domain"/>
</dbReference>
<dbReference type="InterPro" id="IPR036249">
    <property type="entry name" value="Thioredoxin-like_sf"/>
</dbReference>
<name>A0A1P8KA82_9BURK</name>
<dbReference type="InterPro" id="IPR047262">
    <property type="entry name" value="PRX-like1"/>
</dbReference>
<dbReference type="Gene3D" id="3.40.30.10">
    <property type="entry name" value="Glutaredoxin"/>
    <property type="match status" value="1"/>
</dbReference>
<evidence type="ECO:0000259" key="2">
    <source>
        <dbReference type="PROSITE" id="PS51352"/>
    </source>
</evidence>
<dbReference type="KEGG" id="rsb:RS694_10385"/>
<feature type="chain" id="PRO_5010264446" description="Thioredoxin domain-containing protein" evidence="1">
    <location>
        <begin position="26"/>
        <end position="207"/>
    </location>
</feature>
<feature type="signal peptide" evidence="1">
    <location>
        <begin position="1"/>
        <end position="25"/>
    </location>
</feature>
<dbReference type="STRING" id="1484693.RS694_10385"/>
<dbReference type="GO" id="GO:0016491">
    <property type="term" value="F:oxidoreductase activity"/>
    <property type="evidence" value="ECO:0007669"/>
    <property type="project" value="InterPro"/>
</dbReference>
<organism evidence="3 4">
    <name type="scientific">Rhodoferax saidenbachensis</name>
    <dbReference type="NCBI Taxonomy" id="1484693"/>
    <lineage>
        <taxon>Bacteria</taxon>
        <taxon>Pseudomonadati</taxon>
        <taxon>Pseudomonadota</taxon>
        <taxon>Betaproteobacteria</taxon>
        <taxon>Burkholderiales</taxon>
        <taxon>Comamonadaceae</taxon>
        <taxon>Rhodoferax</taxon>
    </lineage>
</organism>
<dbReference type="EMBL" id="CP019239">
    <property type="protein sequence ID" value="APW42900.1"/>
    <property type="molecule type" value="Genomic_DNA"/>
</dbReference>